<dbReference type="eggNOG" id="COG3806">
    <property type="taxonomic scope" value="Bacteria"/>
</dbReference>
<evidence type="ECO:0000313" key="3">
    <source>
        <dbReference type="Proteomes" id="UP000016540"/>
    </source>
</evidence>
<keyword evidence="3" id="KW-1185">Reference proteome</keyword>
<evidence type="ECO:0000259" key="1">
    <source>
        <dbReference type="Pfam" id="PF12973"/>
    </source>
</evidence>
<sequence length="231" mass="25698">MLINADFNKRAVVHGARQDWVPSPMPGVDRRMFDRIGEEVARATSLVRYAKGSAFSPHTHDGGEEFLILHGVFQDEHGDYPAGTYVRNPPTSRHTPGAEQGCLMFVKLHQFDPDDRTFVRIDTNRIGRITDPERPDVAVSPLFEDERETVQLETIAPGASVRIGDPGGFEMLVVDGTLTVDGEDYEPQSWLRLPPDDYASLVAGPKAATVWIKRRHLRHSVLNAGAFALSR</sequence>
<dbReference type="Pfam" id="PF12973">
    <property type="entry name" value="Cupin_7"/>
    <property type="match status" value="1"/>
</dbReference>
<dbReference type="Proteomes" id="UP000016540">
    <property type="component" value="Unassembled WGS sequence"/>
</dbReference>
<gene>
    <name evidence="2" type="ORF">MARLIPOL_15789</name>
</gene>
<dbReference type="SUPFAM" id="SSF51182">
    <property type="entry name" value="RmlC-like cupins"/>
    <property type="match status" value="2"/>
</dbReference>
<dbReference type="InterPro" id="IPR011051">
    <property type="entry name" value="RmlC_Cupin_sf"/>
</dbReference>
<name>R8AX03_9GAMM</name>
<feature type="domain" description="ChrR-like cupin" evidence="1">
    <location>
        <begin position="9"/>
        <end position="111"/>
    </location>
</feature>
<dbReference type="HOGENOM" id="CLU_111523_0_0_6"/>
<dbReference type="STRING" id="1318628.MARLIPOL_15789"/>
<organism evidence="2 3">
    <name type="scientific">Marinobacter lipolyticus SM19</name>
    <dbReference type="NCBI Taxonomy" id="1318628"/>
    <lineage>
        <taxon>Bacteria</taxon>
        <taxon>Pseudomonadati</taxon>
        <taxon>Pseudomonadota</taxon>
        <taxon>Gammaproteobacteria</taxon>
        <taxon>Pseudomonadales</taxon>
        <taxon>Marinobacteraceae</taxon>
        <taxon>Marinobacter</taxon>
    </lineage>
</organism>
<reference evidence="2 3" key="1">
    <citation type="journal article" date="2013" name="Genome Announc.">
        <title>Draft Genome Sequence of the Moderately Halophilic Bacterium Marinobacter lipolyticus Strain SM19.</title>
        <authorList>
            <person name="Papke R.T."/>
            <person name="de la Haba R.R."/>
            <person name="Infante-Dominguez C."/>
            <person name="Perez D."/>
            <person name="Sanchez-Porro C."/>
            <person name="Lapierre P."/>
            <person name="Ventosa A."/>
        </authorList>
    </citation>
    <scope>NUCLEOTIDE SEQUENCE [LARGE SCALE GENOMIC DNA]</scope>
    <source>
        <strain evidence="2 3">SM19</strain>
    </source>
</reference>
<evidence type="ECO:0000313" key="2">
    <source>
        <dbReference type="EMBL" id="EON90855.1"/>
    </source>
</evidence>
<dbReference type="PATRIC" id="fig|1318628.3.peg.3157"/>
<protein>
    <recommendedName>
        <fullName evidence="1">ChrR-like cupin domain-containing protein</fullName>
    </recommendedName>
</protein>
<comment type="caution">
    <text evidence="2">The sequence shown here is derived from an EMBL/GenBank/DDBJ whole genome shotgun (WGS) entry which is preliminary data.</text>
</comment>
<proteinExistence type="predicted"/>
<dbReference type="AlphaFoldDB" id="R8AX03"/>
<dbReference type="Gene3D" id="2.60.120.10">
    <property type="entry name" value="Jelly Rolls"/>
    <property type="match status" value="1"/>
</dbReference>
<accession>R8AX03</accession>
<dbReference type="InterPro" id="IPR025979">
    <property type="entry name" value="ChrR-like_cupin_dom"/>
</dbReference>
<dbReference type="OrthoDB" id="9801227at2"/>
<dbReference type="EMBL" id="ASAD01000021">
    <property type="protein sequence ID" value="EON90855.1"/>
    <property type="molecule type" value="Genomic_DNA"/>
</dbReference>
<dbReference type="CDD" id="cd20303">
    <property type="entry name" value="cupin_ChrR_1"/>
    <property type="match status" value="1"/>
</dbReference>
<dbReference type="InterPro" id="IPR014710">
    <property type="entry name" value="RmlC-like_jellyroll"/>
</dbReference>
<dbReference type="RefSeq" id="WP_012139350.1">
    <property type="nucleotide sequence ID" value="NZ_KE007328.1"/>
</dbReference>